<proteinExistence type="predicted"/>
<dbReference type="Proteomes" id="UP000518266">
    <property type="component" value="Unassembled WGS sequence"/>
</dbReference>
<evidence type="ECO:0000313" key="3">
    <source>
        <dbReference type="EMBL" id="KAF3838240.1"/>
    </source>
</evidence>
<name>A0A7J5XML4_DISMA</name>
<keyword evidence="4" id="KW-1185">Reference proteome</keyword>
<dbReference type="InterPro" id="IPR001811">
    <property type="entry name" value="Chemokine_IL8-like_dom"/>
</dbReference>
<dbReference type="GO" id="GO:0008009">
    <property type="term" value="F:chemokine activity"/>
    <property type="evidence" value="ECO:0007669"/>
    <property type="project" value="InterPro"/>
</dbReference>
<dbReference type="SUPFAM" id="SSF54117">
    <property type="entry name" value="Interleukin 8-like chemokines"/>
    <property type="match status" value="1"/>
</dbReference>
<dbReference type="Gene3D" id="2.40.50.40">
    <property type="match status" value="1"/>
</dbReference>
<gene>
    <name evidence="3" type="ORF">F7725_010008</name>
</gene>
<comment type="caution">
    <text evidence="3">The sequence shown here is derived from an EMBL/GenBank/DDBJ whole genome shotgun (WGS) entry which is preliminary data.</text>
</comment>
<keyword evidence="1" id="KW-0202">Cytokine</keyword>
<dbReference type="EMBL" id="JAAKFY010000022">
    <property type="protein sequence ID" value="KAF3838240.1"/>
    <property type="molecule type" value="Genomic_DNA"/>
</dbReference>
<sequence>MHLLLLVLSSSQQESRFVLALVSSRPKRKATMSGIMKVVLLLAVIVCITEAQRHQSGGCLCQRVSSKIRSKVKDIQIYPATTFCDKVEIVVTDRRGARFCLDPELAAVQRVMASIIKARTTARPAALTSSPDSTNTASL</sequence>
<dbReference type="OrthoDB" id="8872899at2759"/>
<accession>A0A7J5XML4</accession>
<dbReference type="GO" id="GO:0005615">
    <property type="term" value="C:extracellular space"/>
    <property type="evidence" value="ECO:0007669"/>
    <property type="project" value="UniProtKB-KW"/>
</dbReference>
<protein>
    <recommendedName>
        <fullName evidence="2">Chemokine interleukin-8-like domain-containing protein</fullName>
    </recommendedName>
</protein>
<dbReference type="GO" id="GO:0006955">
    <property type="term" value="P:immune response"/>
    <property type="evidence" value="ECO:0007669"/>
    <property type="project" value="InterPro"/>
</dbReference>
<evidence type="ECO:0000313" key="4">
    <source>
        <dbReference type="Proteomes" id="UP000518266"/>
    </source>
</evidence>
<reference evidence="3 4" key="1">
    <citation type="submission" date="2020-03" db="EMBL/GenBank/DDBJ databases">
        <title>Dissostichus mawsoni Genome sequencing and assembly.</title>
        <authorList>
            <person name="Park H."/>
        </authorList>
    </citation>
    <scope>NUCLEOTIDE SEQUENCE [LARGE SCALE GENOMIC DNA]</scope>
    <source>
        <strain evidence="3">DM0001</strain>
        <tissue evidence="3">Muscle</tissue>
    </source>
</reference>
<dbReference type="SMART" id="SM00199">
    <property type="entry name" value="SCY"/>
    <property type="match status" value="1"/>
</dbReference>
<evidence type="ECO:0000256" key="1">
    <source>
        <dbReference type="ARBA" id="ARBA00022514"/>
    </source>
</evidence>
<dbReference type="InterPro" id="IPR036048">
    <property type="entry name" value="Interleukin_8-like_sf"/>
</dbReference>
<evidence type="ECO:0000259" key="2">
    <source>
        <dbReference type="SMART" id="SM00199"/>
    </source>
</evidence>
<dbReference type="Pfam" id="PF00048">
    <property type="entry name" value="IL8"/>
    <property type="match status" value="1"/>
</dbReference>
<feature type="domain" description="Chemokine interleukin-8-like" evidence="2">
    <location>
        <begin position="56"/>
        <end position="115"/>
    </location>
</feature>
<dbReference type="AlphaFoldDB" id="A0A7J5XML4"/>
<organism evidence="3 4">
    <name type="scientific">Dissostichus mawsoni</name>
    <name type="common">Antarctic cod</name>
    <dbReference type="NCBI Taxonomy" id="36200"/>
    <lineage>
        <taxon>Eukaryota</taxon>
        <taxon>Metazoa</taxon>
        <taxon>Chordata</taxon>
        <taxon>Craniata</taxon>
        <taxon>Vertebrata</taxon>
        <taxon>Euteleostomi</taxon>
        <taxon>Actinopterygii</taxon>
        <taxon>Neopterygii</taxon>
        <taxon>Teleostei</taxon>
        <taxon>Neoteleostei</taxon>
        <taxon>Acanthomorphata</taxon>
        <taxon>Eupercaria</taxon>
        <taxon>Perciformes</taxon>
        <taxon>Notothenioidei</taxon>
        <taxon>Nototheniidae</taxon>
        <taxon>Dissostichus</taxon>
    </lineage>
</organism>